<reference evidence="1" key="1">
    <citation type="submission" date="2023-04" db="EMBL/GenBank/DDBJ databases">
        <title>Draft Genome sequencing of Naganishia species isolated from polar environments using Oxford Nanopore Technology.</title>
        <authorList>
            <person name="Leo P."/>
            <person name="Venkateswaran K."/>
        </authorList>
    </citation>
    <scope>NUCLEOTIDE SEQUENCE</scope>
    <source>
        <strain evidence="1">MNA-CCFEE 5425</strain>
    </source>
</reference>
<sequence>MTAAPLPPARARTVSNIPPPEPQLYVYRRNPTSLHDAYFAIPLQTAENETPYSSIVKQTPGPDPYDLIYQPPLNVKARGRKECVTADIAPFQGYLDITIPFSPDVPVACHYGSRHLVVLCRNGSLLFVQDYKTTFSLSQSERAKRIFTLNMPSDGPEYWNLAVHHDVAYITTVSKLASLMLSLQHLTFEALFVQYHDRQFDPWANLIAIDLSMLRSRSPSETATDGKSQDSIITGEIDVRSWNIPEPSHLASTHSLQVTSEGVYMPVRIEPSAEHHPDDEFYVDDVWRPPNYGMSTSALL</sequence>
<keyword evidence="2" id="KW-1185">Reference proteome</keyword>
<name>A0ACC2WMP4_9TREE</name>
<gene>
    <name evidence="1" type="ORF">QFC22_006391</name>
</gene>
<proteinExistence type="predicted"/>
<dbReference type="Proteomes" id="UP001243375">
    <property type="component" value="Unassembled WGS sequence"/>
</dbReference>
<dbReference type="EMBL" id="JASBWU010000027">
    <property type="protein sequence ID" value="KAJ9112091.1"/>
    <property type="molecule type" value="Genomic_DNA"/>
</dbReference>
<evidence type="ECO:0000313" key="1">
    <source>
        <dbReference type="EMBL" id="KAJ9112091.1"/>
    </source>
</evidence>
<comment type="caution">
    <text evidence="1">The sequence shown here is derived from an EMBL/GenBank/DDBJ whole genome shotgun (WGS) entry which is preliminary data.</text>
</comment>
<accession>A0ACC2WMP4</accession>
<organism evidence="1 2">
    <name type="scientific">Naganishia vaughanmartiniae</name>
    <dbReference type="NCBI Taxonomy" id="1424756"/>
    <lineage>
        <taxon>Eukaryota</taxon>
        <taxon>Fungi</taxon>
        <taxon>Dikarya</taxon>
        <taxon>Basidiomycota</taxon>
        <taxon>Agaricomycotina</taxon>
        <taxon>Tremellomycetes</taxon>
        <taxon>Filobasidiales</taxon>
        <taxon>Filobasidiaceae</taxon>
        <taxon>Naganishia</taxon>
    </lineage>
</organism>
<evidence type="ECO:0000313" key="2">
    <source>
        <dbReference type="Proteomes" id="UP001243375"/>
    </source>
</evidence>
<protein>
    <submittedName>
        <fullName evidence="1">Uncharacterized protein</fullName>
    </submittedName>
</protein>